<dbReference type="CDD" id="cd02440">
    <property type="entry name" value="AdoMet_MTases"/>
    <property type="match status" value="1"/>
</dbReference>
<keyword evidence="2 6" id="KW-0489">Methyltransferase</keyword>
<evidence type="ECO:0000256" key="3">
    <source>
        <dbReference type="ARBA" id="ARBA00022679"/>
    </source>
</evidence>
<dbReference type="PANTHER" id="PTHR11061:SF49">
    <property type="entry name" value="23S RRNA (URACIL(1939)-C(5))-METHYLTRANSFERASE RLMD"/>
    <property type="match status" value="1"/>
</dbReference>
<dbReference type="SUPFAM" id="SSF53335">
    <property type="entry name" value="S-adenosyl-L-methionine-dependent methyltransferases"/>
    <property type="match status" value="1"/>
</dbReference>
<evidence type="ECO:0000256" key="8">
    <source>
        <dbReference type="SAM" id="MobiDB-lite"/>
    </source>
</evidence>
<name>A0ABW2KTG7_9PROT</name>
<dbReference type="RefSeq" id="WP_377357114.1">
    <property type="nucleotide sequence ID" value="NZ_JBHTCM010000006.1"/>
</dbReference>
<dbReference type="PROSITE" id="PS01230">
    <property type="entry name" value="TRMA_1"/>
    <property type="match status" value="1"/>
</dbReference>
<dbReference type="GO" id="GO:0032259">
    <property type="term" value="P:methylation"/>
    <property type="evidence" value="ECO:0007669"/>
    <property type="project" value="UniProtKB-KW"/>
</dbReference>
<feature type="binding site" evidence="6">
    <location>
        <position position="295"/>
    </location>
    <ligand>
        <name>S-adenosyl-L-methionine</name>
        <dbReference type="ChEBI" id="CHEBI:59789"/>
    </ligand>
</feature>
<organism evidence="9 10">
    <name type="scientific">Rhodocista pekingensis</name>
    <dbReference type="NCBI Taxonomy" id="201185"/>
    <lineage>
        <taxon>Bacteria</taxon>
        <taxon>Pseudomonadati</taxon>
        <taxon>Pseudomonadota</taxon>
        <taxon>Alphaproteobacteria</taxon>
        <taxon>Rhodospirillales</taxon>
        <taxon>Azospirillaceae</taxon>
        <taxon>Rhodocista</taxon>
    </lineage>
</organism>
<evidence type="ECO:0000313" key="10">
    <source>
        <dbReference type="Proteomes" id="UP001596456"/>
    </source>
</evidence>
<keyword evidence="3 6" id="KW-0808">Transferase</keyword>
<keyword evidence="4 6" id="KW-0949">S-adenosyl-L-methionine</keyword>
<dbReference type="EC" id="2.1.1.-" evidence="9"/>
<dbReference type="EMBL" id="JBHTCM010000006">
    <property type="protein sequence ID" value="MFC7332606.1"/>
    <property type="molecule type" value="Genomic_DNA"/>
</dbReference>
<evidence type="ECO:0000256" key="6">
    <source>
        <dbReference type="PROSITE-ProRule" id="PRU01024"/>
    </source>
</evidence>
<dbReference type="Gene3D" id="2.40.50.140">
    <property type="entry name" value="Nucleic acid-binding proteins"/>
    <property type="match status" value="1"/>
</dbReference>
<evidence type="ECO:0000256" key="7">
    <source>
        <dbReference type="PROSITE-ProRule" id="PRU10015"/>
    </source>
</evidence>
<gene>
    <name evidence="9" type="ORF">ACFQPS_05475</name>
</gene>
<feature type="binding site" evidence="6">
    <location>
        <position position="342"/>
    </location>
    <ligand>
        <name>S-adenosyl-L-methionine</name>
        <dbReference type="ChEBI" id="CHEBI:59789"/>
    </ligand>
</feature>
<sequence length="456" mass="48554">MSPRRPSGRGRPERRSPERKQAERKQAERRPEPPVRGPVEIVVERVGARGDGLAVWQGHRLYVPQALAGDRMMVTFGEPRADGWEGVPVTLLAEAPGRAEPPCPHAGLCGGCALQHMDDAIYAAWKTELLTATLERAGLAGPEVRLNPLVRTPPGGRRRAVLTAVRRGRRLWLGFNERASHRLVDVETCPVLAPALVALLAPLRAVLAEILADGQQIDVALTLLDDGPDLVLEGLPAPDLPRLEVLAAFAEAQDLARLSYRTKPGGDALPIARRRTGLVGFGGVTVSPAPGAFLQASREGEAALVAAALAGCAGAESVADLFAGSGTIGFPLAARTRVHAVEGDAQALAALDQGARQLPGRLTVERRDLFRDPVTAAELARFQAVVIDPPRAGAQAQAAELARSAVPVVVALSCNPATFVRDARTLVEGGYRLLEVTPIDQFLWSPHLELAALFRR</sequence>
<feature type="active site" description="Nucleophile" evidence="6">
    <location>
        <position position="414"/>
    </location>
</feature>
<dbReference type="Pfam" id="PF05958">
    <property type="entry name" value="tRNA_U5-meth_tr"/>
    <property type="match status" value="1"/>
</dbReference>
<evidence type="ECO:0000256" key="1">
    <source>
        <dbReference type="ARBA" id="ARBA00022485"/>
    </source>
</evidence>
<proteinExistence type="inferred from homology"/>
<keyword evidence="1" id="KW-0408">Iron</keyword>
<evidence type="ECO:0000256" key="4">
    <source>
        <dbReference type="ARBA" id="ARBA00022691"/>
    </source>
</evidence>
<accession>A0ABW2KTG7</accession>
<dbReference type="InterPro" id="IPR029063">
    <property type="entry name" value="SAM-dependent_MTases_sf"/>
</dbReference>
<feature type="binding site" evidence="6">
    <location>
        <position position="388"/>
    </location>
    <ligand>
        <name>S-adenosyl-L-methionine</name>
        <dbReference type="ChEBI" id="CHEBI:59789"/>
    </ligand>
</feature>
<feature type="binding site" evidence="6">
    <location>
        <position position="322"/>
    </location>
    <ligand>
        <name>S-adenosyl-L-methionine</name>
        <dbReference type="ChEBI" id="CHEBI:59789"/>
    </ligand>
</feature>
<keyword evidence="1" id="KW-0004">4Fe-4S</keyword>
<evidence type="ECO:0000256" key="2">
    <source>
        <dbReference type="ARBA" id="ARBA00022603"/>
    </source>
</evidence>
<feature type="compositionally biased region" description="Basic and acidic residues" evidence="8">
    <location>
        <begin position="10"/>
        <end position="33"/>
    </location>
</feature>
<keyword evidence="1" id="KW-0479">Metal-binding</keyword>
<dbReference type="Gene3D" id="3.40.50.150">
    <property type="entry name" value="Vaccinia Virus protein VP39"/>
    <property type="match status" value="1"/>
</dbReference>
<dbReference type="SUPFAM" id="SSF50249">
    <property type="entry name" value="Nucleic acid-binding proteins"/>
    <property type="match status" value="1"/>
</dbReference>
<protein>
    <submittedName>
        <fullName evidence="9">Class I SAM-dependent RNA methyltransferase</fullName>
        <ecNumber evidence="9">2.1.1.-</ecNumber>
    </submittedName>
</protein>
<feature type="region of interest" description="Disordered" evidence="8">
    <location>
        <begin position="1"/>
        <end position="36"/>
    </location>
</feature>
<feature type="active site" evidence="7">
    <location>
        <position position="414"/>
    </location>
</feature>
<comment type="similarity">
    <text evidence="6">Belongs to the class I-like SAM-binding methyltransferase superfamily. RNA M5U methyltransferase family.</text>
</comment>
<dbReference type="Gene3D" id="2.40.50.1070">
    <property type="match status" value="1"/>
</dbReference>
<dbReference type="InterPro" id="IPR010280">
    <property type="entry name" value="U5_MeTrfase_fam"/>
</dbReference>
<comment type="caution">
    <text evidence="9">The sequence shown here is derived from an EMBL/GenBank/DDBJ whole genome shotgun (WGS) entry which is preliminary data.</text>
</comment>
<keyword evidence="5" id="KW-0411">Iron-sulfur</keyword>
<evidence type="ECO:0000313" key="9">
    <source>
        <dbReference type="EMBL" id="MFC7332606.1"/>
    </source>
</evidence>
<keyword evidence="10" id="KW-1185">Reference proteome</keyword>
<reference evidence="10" key="1">
    <citation type="journal article" date="2019" name="Int. J. Syst. Evol. Microbiol.">
        <title>The Global Catalogue of Microorganisms (GCM) 10K type strain sequencing project: providing services to taxonomists for standard genome sequencing and annotation.</title>
        <authorList>
            <consortium name="The Broad Institute Genomics Platform"/>
            <consortium name="The Broad Institute Genome Sequencing Center for Infectious Disease"/>
            <person name="Wu L."/>
            <person name="Ma J."/>
        </authorList>
    </citation>
    <scope>NUCLEOTIDE SEQUENCE [LARGE SCALE GENOMIC DNA]</scope>
    <source>
        <strain evidence="10">CGMCC 1.16275</strain>
    </source>
</reference>
<dbReference type="InterPro" id="IPR012340">
    <property type="entry name" value="NA-bd_OB-fold"/>
</dbReference>
<dbReference type="PROSITE" id="PS51687">
    <property type="entry name" value="SAM_MT_RNA_M5U"/>
    <property type="match status" value="1"/>
</dbReference>
<dbReference type="GO" id="GO:0008168">
    <property type="term" value="F:methyltransferase activity"/>
    <property type="evidence" value="ECO:0007669"/>
    <property type="project" value="UniProtKB-KW"/>
</dbReference>
<dbReference type="PANTHER" id="PTHR11061">
    <property type="entry name" value="RNA M5U METHYLTRANSFERASE"/>
    <property type="match status" value="1"/>
</dbReference>
<evidence type="ECO:0000256" key="5">
    <source>
        <dbReference type="ARBA" id="ARBA00023014"/>
    </source>
</evidence>
<dbReference type="InterPro" id="IPR030390">
    <property type="entry name" value="MeTrfase_TrmA_AS"/>
</dbReference>
<dbReference type="Proteomes" id="UP001596456">
    <property type="component" value="Unassembled WGS sequence"/>
</dbReference>